<dbReference type="Gene3D" id="3.30.70.2970">
    <property type="entry name" value="Protein of unknown function (DUF541), domain 2"/>
    <property type="match status" value="1"/>
</dbReference>
<dbReference type="KEGG" id="gza:IC807_03095"/>
<evidence type="ECO:0000313" key="2">
    <source>
        <dbReference type="Proteomes" id="UP000516388"/>
    </source>
</evidence>
<dbReference type="PANTHER" id="PTHR34387:SF1">
    <property type="entry name" value="PERIPLASMIC IMMUNOGENIC PROTEIN"/>
    <property type="match status" value="1"/>
</dbReference>
<dbReference type="InterPro" id="IPR007497">
    <property type="entry name" value="SIMPL/DUF541"/>
</dbReference>
<keyword evidence="2" id="KW-1185">Reference proteome</keyword>
<dbReference type="GO" id="GO:0006974">
    <property type="term" value="P:DNA damage response"/>
    <property type="evidence" value="ECO:0007669"/>
    <property type="project" value="TreeGrafter"/>
</dbReference>
<sequence length="226" mass="24297">MQPWHRPTPPTASRAALTVTGQGTVSAKPDTVLIAIGVRTEHVHIQEALADNAKRTDAVIGALKALGVQTEDLETTAFSIYPQYEHHNGADVLSSYRVEHWLEITVRDPKKAGAIYEAAVAHGANLARGLEFRLANEQAHYQQALALAVKNAKEKALAIARALSLPLYDTPIELKEQSSIRPSPYGPAVLSVSSSAPPVQTQDVVITAVVEAVFAYSFISAAWNSV</sequence>
<dbReference type="Proteomes" id="UP000516388">
    <property type="component" value="Chromosome"/>
</dbReference>
<name>A0A7H1RWP3_9BACL</name>
<dbReference type="PANTHER" id="PTHR34387">
    <property type="entry name" value="SLR1258 PROTEIN"/>
    <property type="match status" value="1"/>
</dbReference>
<proteinExistence type="predicted"/>
<protein>
    <submittedName>
        <fullName evidence="1">SIMPL domain-containing protein</fullName>
    </submittedName>
</protein>
<evidence type="ECO:0000313" key="1">
    <source>
        <dbReference type="EMBL" id="QNU18682.1"/>
    </source>
</evidence>
<accession>A0A7H1RWP3</accession>
<gene>
    <name evidence="1" type="ORF">IC807_03095</name>
</gene>
<reference evidence="1 2" key="1">
    <citation type="submission" date="2020-09" db="EMBL/GenBank/DDBJ databases">
        <title>Complete Geobacillus genomes through the use of hybrid genome assembly.</title>
        <authorList>
            <person name="Vera D.L."/>
            <person name="Venkateswaran K."/>
            <person name="Singh N.K."/>
            <person name="Landry K."/>
        </authorList>
    </citation>
    <scope>NUCLEOTIDE SEQUENCE [LARGE SCALE GENOMIC DNA]</scope>
    <source>
        <strain evidence="1 2">SURF-189</strain>
    </source>
</reference>
<dbReference type="AlphaFoldDB" id="A0A7H1RWP3"/>
<dbReference type="EMBL" id="CP061470">
    <property type="protein sequence ID" value="QNU18682.1"/>
    <property type="molecule type" value="Genomic_DNA"/>
</dbReference>
<dbReference type="Gene3D" id="3.30.110.170">
    <property type="entry name" value="Protein of unknown function (DUF541), domain 1"/>
    <property type="match status" value="1"/>
</dbReference>
<dbReference type="Pfam" id="PF04402">
    <property type="entry name" value="SIMPL"/>
    <property type="match status" value="1"/>
</dbReference>
<organism evidence="1 2">
    <name type="scientific">Geobacillus zalihae</name>
    <dbReference type="NCBI Taxonomy" id="213419"/>
    <lineage>
        <taxon>Bacteria</taxon>
        <taxon>Bacillati</taxon>
        <taxon>Bacillota</taxon>
        <taxon>Bacilli</taxon>
        <taxon>Bacillales</taxon>
        <taxon>Anoxybacillaceae</taxon>
        <taxon>Geobacillus</taxon>
    </lineage>
</organism>
<dbReference type="InterPro" id="IPR052022">
    <property type="entry name" value="26kDa_periplasmic_antigen"/>
</dbReference>
<dbReference type="RefSeq" id="WP_190300098.1">
    <property type="nucleotide sequence ID" value="NZ_CP061470.1"/>
</dbReference>